<dbReference type="HOGENOM" id="CLU_070764_0_0_5"/>
<dbReference type="AlphaFoldDB" id="A8IC89"/>
<name>A8IC89_AZOC5</name>
<evidence type="ECO:0000256" key="1">
    <source>
        <dbReference type="ARBA" id="ARBA00008366"/>
    </source>
</evidence>
<reference evidence="7 8" key="1">
    <citation type="journal article" date="2007" name="Appl. Environ. Microbiol.">
        <title>Rhizobial factors required for stem nodule maturation and maintenance in Sesbania rostrata-Azorhizobium caulinodans ORS571 symbiosis.</title>
        <authorList>
            <person name="Suzuki S."/>
            <person name="Aono T."/>
            <person name="Lee KB."/>
            <person name="Suzuki T."/>
            <person name="Liu CT."/>
            <person name="Miwa H."/>
            <person name="Wakao S."/>
            <person name="Iki T."/>
            <person name="Oyaizu H."/>
        </authorList>
    </citation>
    <scope>NUCLEOTIDE SEQUENCE [LARGE SCALE GENOMIC DNA]</scope>
    <source>
        <strain evidence="8">ATCC 43989 / DSM 5975 / JCM 20966 / LMG 6465 / NBRC 14845 / NCIMB 13405 / ORS 571</strain>
    </source>
</reference>
<protein>
    <submittedName>
        <fullName evidence="7">Nitroreductase</fullName>
    </submittedName>
</protein>
<reference evidence="8" key="2">
    <citation type="submission" date="2007-04" db="EMBL/GenBank/DDBJ databases">
        <title>Complete genome sequence of the nitrogen-fixing bacterium Azorhizobium caulinodans ORS571.</title>
        <authorList>
            <person name="Lee K.B."/>
            <person name="Backer P.D."/>
            <person name="Aono T."/>
            <person name="Liu C.T."/>
            <person name="Suzuki S."/>
            <person name="Suzuki T."/>
            <person name="Kaneko T."/>
            <person name="Yamada M."/>
            <person name="Tabata S."/>
            <person name="Kupfer D.M."/>
            <person name="Najar F.Z."/>
            <person name="Wiley G.B."/>
            <person name="Roe B."/>
            <person name="Binnewies T."/>
            <person name="Ussery D."/>
            <person name="Vereecke D."/>
            <person name="Gevers D."/>
            <person name="Holsters M."/>
            <person name="Oyaizu H."/>
        </authorList>
    </citation>
    <scope>NUCLEOTIDE SEQUENCE [LARGE SCALE GENOMIC DNA]</scope>
    <source>
        <strain evidence="8">ATCC 43989 / DSM 5975 / JCM 20966 / LMG 6465 / NBRC 14845 / NCIMB 13405 / ORS 571</strain>
    </source>
</reference>
<dbReference type="STRING" id="438753.AZC_3176"/>
<dbReference type="eggNOG" id="COG0778">
    <property type="taxonomic scope" value="Bacteria"/>
</dbReference>
<dbReference type="Pfam" id="PF00881">
    <property type="entry name" value="Nitroreductase"/>
    <property type="match status" value="1"/>
</dbReference>
<evidence type="ECO:0000313" key="8">
    <source>
        <dbReference type="Proteomes" id="UP000000270"/>
    </source>
</evidence>
<dbReference type="SUPFAM" id="SSF55469">
    <property type="entry name" value="FMN-dependent nitroreductase-like"/>
    <property type="match status" value="1"/>
</dbReference>
<dbReference type="CDD" id="cd02146">
    <property type="entry name" value="NfsA-like"/>
    <property type="match status" value="1"/>
</dbReference>
<evidence type="ECO:0000256" key="2">
    <source>
        <dbReference type="ARBA" id="ARBA00022630"/>
    </source>
</evidence>
<dbReference type="Gene3D" id="3.40.109.10">
    <property type="entry name" value="NADH Oxidase"/>
    <property type="match status" value="1"/>
</dbReference>
<dbReference type="Proteomes" id="UP000000270">
    <property type="component" value="Chromosome"/>
</dbReference>
<dbReference type="PANTHER" id="PTHR43425">
    <property type="entry name" value="OXYGEN-INSENSITIVE NADPH NITROREDUCTASE"/>
    <property type="match status" value="1"/>
</dbReference>
<evidence type="ECO:0000256" key="4">
    <source>
        <dbReference type="ARBA" id="ARBA00023002"/>
    </source>
</evidence>
<proteinExistence type="inferred from homology"/>
<evidence type="ECO:0000256" key="5">
    <source>
        <dbReference type="PIRNR" id="PIRNR005426"/>
    </source>
</evidence>
<keyword evidence="3 5" id="KW-0288">FMN</keyword>
<keyword evidence="4 5" id="KW-0560">Oxidoreductase</keyword>
<dbReference type="SMR" id="A8IC89"/>
<keyword evidence="8" id="KW-1185">Reference proteome</keyword>
<keyword evidence="5" id="KW-0521">NADP</keyword>
<dbReference type="EMBL" id="AP009384">
    <property type="protein sequence ID" value="BAF89174.1"/>
    <property type="molecule type" value="Genomic_DNA"/>
</dbReference>
<reference evidence="7 8" key="5">
    <citation type="journal article" date="2010" name="Appl. Environ. Microbiol.">
        <title>phrR-like gene praR of Azorhizobium caulinodans ORS571 is essential for symbiosis with Sesbania rostrata and is involved in expression of reb genes.</title>
        <authorList>
            <person name="Akiba N."/>
            <person name="Aono T."/>
            <person name="Toyazaki H."/>
            <person name="Sato S."/>
            <person name="Oyaizu H."/>
        </authorList>
    </citation>
    <scope>NUCLEOTIDE SEQUENCE [LARGE SCALE GENOMIC DNA]</scope>
    <source>
        <strain evidence="8">ATCC 43989 / DSM 5975 / JCM 20966 / LMG 6465 / NBRC 14845 / NCIMB 13405 / ORS 571</strain>
    </source>
</reference>
<reference evidence="7 8" key="6">
    <citation type="journal article" date="2011" name="Appl. Environ. Microbiol.">
        <title>Involvement of the azorhizobial chromosome partition gene (parA) in the onset of bacteroid differentiation during Sesbania rostrata stem nodule development.</title>
        <authorList>
            <person name="Liu CT."/>
            <person name="Lee KB."/>
            <person name="Wang YS."/>
            <person name="Peng MH."/>
            <person name="Lee KT."/>
            <person name="Suzuki S."/>
            <person name="Suzuki T."/>
            <person name="Oyaizu H."/>
        </authorList>
    </citation>
    <scope>NUCLEOTIDE SEQUENCE [LARGE SCALE GENOMIC DNA]</scope>
    <source>
        <strain evidence="8">ATCC 43989 / DSM 5975 / JCM 20966 / LMG 6465 / NBRC 14845 / NCIMB 13405 / ORS 571</strain>
    </source>
</reference>
<dbReference type="PIRSF" id="PIRSF005426">
    <property type="entry name" value="Frp"/>
    <property type="match status" value="1"/>
</dbReference>
<dbReference type="KEGG" id="azc:AZC_3176"/>
<sequence>MMSDTLIAEKPVVSAAEAALERRYREPLAGADHPWNAVIQSLVDHRTVRAFLPKAVSEETLQVLVAAAQSAPTSSNVQAWSVVAVRDPARKARLAHLAGDQKHILEAPLLLVWIADLSRAAGIGERAGLTLEGLDFTESFLIAGFDAALAAQNALVAAESLGLGTCYIGALRNHPIEVAETLGLPRKTFAVFGLVVGHPDPARPADVKPRLPQAAVLHHETYDLAGQAEAVARHDAHSLAFRAEQKLDATPWSQQLIGRLHTVAALKGRHLLKQALEKLGFALK</sequence>
<evidence type="ECO:0000313" key="7">
    <source>
        <dbReference type="EMBL" id="BAF89174.1"/>
    </source>
</evidence>
<evidence type="ECO:0000259" key="6">
    <source>
        <dbReference type="Pfam" id="PF00881"/>
    </source>
</evidence>
<feature type="domain" description="Nitroreductase" evidence="6">
    <location>
        <begin position="44"/>
        <end position="198"/>
    </location>
</feature>
<dbReference type="InterPro" id="IPR000415">
    <property type="entry name" value="Nitroreductase-like"/>
</dbReference>
<evidence type="ECO:0000256" key="3">
    <source>
        <dbReference type="ARBA" id="ARBA00022643"/>
    </source>
</evidence>
<dbReference type="GO" id="GO:0016491">
    <property type="term" value="F:oxidoreductase activity"/>
    <property type="evidence" value="ECO:0007669"/>
    <property type="project" value="UniProtKB-UniRule"/>
</dbReference>
<accession>A8IC89</accession>
<dbReference type="InterPro" id="IPR029479">
    <property type="entry name" value="Nitroreductase"/>
</dbReference>
<gene>
    <name evidence="7" type="ordered locus">AZC_3176</name>
</gene>
<reference evidence="7 8" key="3">
    <citation type="journal article" date="2008" name="BMC Genomics">
        <title>The genome of the versatile nitrogen fixer Azorhizobium caulinodans ORS571.</title>
        <authorList>
            <person name="Lee KB."/>
            <person name="Backer P.D."/>
            <person name="Aono T."/>
            <person name="Liu CT."/>
            <person name="Suzuki S."/>
            <person name="Suzuki T."/>
            <person name="Kaneko T."/>
            <person name="Yamada M."/>
            <person name="Tabata S."/>
            <person name="Kupfer D.M."/>
            <person name="Najar F.Z."/>
            <person name="Wiley G.B."/>
            <person name="Roe B."/>
            <person name="Binnewies T.T."/>
            <person name="Ussery D.W."/>
            <person name="D'Haeze W."/>
            <person name="Herder J.D."/>
            <person name="Gevers D."/>
            <person name="Vereecke D."/>
            <person name="Holsters M."/>
            <person name="Oyaizu H."/>
        </authorList>
    </citation>
    <scope>NUCLEOTIDE SEQUENCE [LARGE SCALE GENOMIC DNA]</scope>
    <source>
        <strain evidence="8">ATCC 43989 / DSM 5975 / JCM 20966 / LMG 6465 / NBRC 14845 / NCIMB 13405 / ORS 571</strain>
    </source>
</reference>
<reference evidence="7 8" key="4">
    <citation type="journal article" date="2009" name="Appl. Environ. Microbiol.">
        <title>Comparative genome-wide transcriptional profiling of Azorhizobium caulinodans ORS571 grown under free-living and symbiotic conditions.</title>
        <authorList>
            <person name="Tsukada S."/>
            <person name="Aono T."/>
            <person name="Akiba N."/>
            <person name="Lee KB."/>
            <person name="Liu CT."/>
            <person name="Toyazaki H."/>
            <person name="Oyaizu H."/>
        </authorList>
    </citation>
    <scope>NUCLEOTIDE SEQUENCE [LARGE SCALE GENOMIC DNA]</scope>
    <source>
        <strain evidence="8">ATCC 43989 / DSM 5975 / JCM 20966 / LMG 6465 / NBRC 14845 / NCIMB 13405 / ORS 571</strain>
    </source>
</reference>
<dbReference type="PANTHER" id="PTHR43425:SF2">
    <property type="entry name" value="OXYGEN-INSENSITIVE NADPH NITROREDUCTASE"/>
    <property type="match status" value="1"/>
</dbReference>
<organism evidence="7 8">
    <name type="scientific">Azorhizobium caulinodans (strain ATCC 43989 / DSM 5975 / JCM 20966 / LMG 6465 / NBRC 14845 / NCIMB 13405 / ORS 571)</name>
    <dbReference type="NCBI Taxonomy" id="438753"/>
    <lineage>
        <taxon>Bacteria</taxon>
        <taxon>Pseudomonadati</taxon>
        <taxon>Pseudomonadota</taxon>
        <taxon>Alphaproteobacteria</taxon>
        <taxon>Hyphomicrobiales</taxon>
        <taxon>Xanthobacteraceae</taxon>
        <taxon>Azorhizobium</taxon>
    </lineage>
</organism>
<dbReference type="InterPro" id="IPR016446">
    <property type="entry name" value="Flavin_OxRdtase_Frp"/>
</dbReference>
<keyword evidence="2 5" id="KW-0285">Flavoprotein</keyword>
<comment type="similarity">
    <text evidence="1 5">Belongs to the flavin oxidoreductase frp family.</text>
</comment>